<proteinExistence type="predicted"/>
<accession>A0A3N4IS89</accession>
<organism evidence="1 2">
    <name type="scientific">Choiromyces venosus 120613-1</name>
    <dbReference type="NCBI Taxonomy" id="1336337"/>
    <lineage>
        <taxon>Eukaryota</taxon>
        <taxon>Fungi</taxon>
        <taxon>Dikarya</taxon>
        <taxon>Ascomycota</taxon>
        <taxon>Pezizomycotina</taxon>
        <taxon>Pezizomycetes</taxon>
        <taxon>Pezizales</taxon>
        <taxon>Tuberaceae</taxon>
        <taxon>Choiromyces</taxon>
    </lineage>
</organism>
<gene>
    <name evidence="1" type="ORF">L873DRAFT_901613</name>
</gene>
<dbReference type="OrthoDB" id="5400463at2759"/>
<reference evidence="1 2" key="1">
    <citation type="journal article" date="2018" name="Nat. Ecol. Evol.">
        <title>Pezizomycetes genomes reveal the molecular basis of ectomycorrhizal truffle lifestyle.</title>
        <authorList>
            <person name="Murat C."/>
            <person name="Payen T."/>
            <person name="Noel B."/>
            <person name="Kuo A."/>
            <person name="Morin E."/>
            <person name="Chen J."/>
            <person name="Kohler A."/>
            <person name="Krizsan K."/>
            <person name="Balestrini R."/>
            <person name="Da Silva C."/>
            <person name="Montanini B."/>
            <person name="Hainaut M."/>
            <person name="Levati E."/>
            <person name="Barry K.W."/>
            <person name="Belfiori B."/>
            <person name="Cichocki N."/>
            <person name="Clum A."/>
            <person name="Dockter R.B."/>
            <person name="Fauchery L."/>
            <person name="Guy J."/>
            <person name="Iotti M."/>
            <person name="Le Tacon F."/>
            <person name="Lindquist E.A."/>
            <person name="Lipzen A."/>
            <person name="Malagnac F."/>
            <person name="Mello A."/>
            <person name="Molinier V."/>
            <person name="Miyauchi S."/>
            <person name="Poulain J."/>
            <person name="Riccioni C."/>
            <person name="Rubini A."/>
            <person name="Sitrit Y."/>
            <person name="Splivallo R."/>
            <person name="Traeger S."/>
            <person name="Wang M."/>
            <person name="Zifcakova L."/>
            <person name="Wipf D."/>
            <person name="Zambonelli A."/>
            <person name="Paolocci F."/>
            <person name="Nowrousian M."/>
            <person name="Ottonello S."/>
            <person name="Baldrian P."/>
            <person name="Spatafora J.W."/>
            <person name="Henrissat B."/>
            <person name="Nagy L.G."/>
            <person name="Aury J.M."/>
            <person name="Wincker P."/>
            <person name="Grigoriev I.V."/>
            <person name="Bonfante P."/>
            <person name="Martin F.M."/>
        </authorList>
    </citation>
    <scope>NUCLEOTIDE SEQUENCE [LARGE SCALE GENOMIC DNA]</scope>
    <source>
        <strain evidence="1 2">120613-1</strain>
    </source>
</reference>
<dbReference type="Proteomes" id="UP000276215">
    <property type="component" value="Unassembled WGS sequence"/>
</dbReference>
<sequence>MKDEGFMGKIDGPFICLTVAILCHSLRCWQTGIFIDNVAFTHASSSGLLERQRQTWESTGEVWRGRIIE</sequence>
<protein>
    <submittedName>
        <fullName evidence="1">Uncharacterized protein</fullName>
    </submittedName>
</protein>
<name>A0A3N4IS89_9PEZI</name>
<evidence type="ECO:0000313" key="1">
    <source>
        <dbReference type="EMBL" id="RPA88666.1"/>
    </source>
</evidence>
<evidence type="ECO:0000313" key="2">
    <source>
        <dbReference type="Proteomes" id="UP000276215"/>
    </source>
</evidence>
<keyword evidence="2" id="KW-1185">Reference proteome</keyword>
<dbReference type="AlphaFoldDB" id="A0A3N4IS89"/>
<dbReference type="EMBL" id="ML120718">
    <property type="protein sequence ID" value="RPA88666.1"/>
    <property type="molecule type" value="Genomic_DNA"/>
</dbReference>